<name>A0A921LFV0_9FIRM</name>
<dbReference type="AlphaFoldDB" id="A0A921LFV0"/>
<dbReference type="SUPFAM" id="SSF56042">
    <property type="entry name" value="PurM C-terminal domain-like"/>
    <property type="match status" value="1"/>
</dbReference>
<dbReference type="PANTHER" id="PTHR30303">
    <property type="entry name" value="HYDROGENASE ISOENZYMES FORMATION PROTEIN HYPE"/>
    <property type="match status" value="1"/>
</dbReference>
<reference evidence="2" key="2">
    <citation type="submission" date="2021-09" db="EMBL/GenBank/DDBJ databases">
        <authorList>
            <person name="Gilroy R."/>
        </authorList>
    </citation>
    <scope>NUCLEOTIDE SEQUENCE</scope>
    <source>
        <strain evidence="2">ChiSjej5B23-16112</strain>
    </source>
</reference>
<dbReference type="InterPro" id="IPR011854">
    <property type="entry name" value="HypE"/>
</dbReference>
<dbReference type="Pfam" id="PF02769">
    <property type="entry name" value="AIRS_C"/>
    <property type="match status" value="1"/>
</dbReference>
<dbReference type="EMBL" id="DYVY01000071">
    <property type="protein sequence ID" value="HJF94032.1"/>
    <property type="molecule type" value="Genomic_DNA"/>
</dbReference>
<sequence length="292" mass="31950">MTETAIVYGEQGDIGRYALAHCVNALAARGIETFAARAAFQIPADRENTCLYDLKKRWKKMAGDLPFFLETEETEGGRCPAVSLPCALVTAEGRTASKSPEGAGGSGPECPEAAGELDLLVAGSAGLEGMLRIGEEKGEILSRRFAPSFLRLIRASQEQIFALDTAAAARRAQIPVIRHVGQGGVFKALWDLSARTGRGLDVDLKKIPVRQETIEVCELFHINPYQLTSAGCFLLAAADGEEAAERLGRQQIRAQVIGRMRNDRDKIIRNGEEARFLDRPGPDEIWKIWQQE</sequence>
<proteinExistence type="predicted"/>
<evidence type="ECO:0000259" key="1">
    <source>
        <dbReference type="Pfam" id="PF02769"/>
    </source>
</evidence>
<evidence type="ECO:0000313" key="2">
    <source>
        <dbReference type="EMBL" id="HJF94032.1"/>
    </source>
</evidence>
<organism evidence="2 3">
    <name type="scientific">Lachnoclostridium phocaeense</name>
    <dbReference type="NCBI Taxonomy" id="1871021"/>
    <lineage>
        <taxon>Bacteria</taxon>
        <taxon>Bacillati</taxon>
        <taxon>Bacillota</taxon>
        <taxon>Clostridia</taxon>
        <taxon>Lachnospirales</taxon>
        <taxon>Lachnospiraceae</taxon>
    </lineage>
</organism>
<reference evidence="2" key="1">
    <citation type="journal article" date="2021" name="PeerJ">
        <title>Extensive microbial diversity within the chicken gut microbiome revealed by metagenomics and culture.</title>
        <authorList>
            <person name="Gilroy R."/>
            <person name="Ravi A."/>
            <person name="Getino M."/>
            <person name="Pursley I."/>
            <person name="Horton D.L."/>
            <person name="Alikhan N.F."/>
            <person name="Baker D."/>
            <person name="Gharbi K."/>
            <person name="Hall N."/>
            <person name="Watson M."/>
            <person name="Adriaenssens E.M."/>
            <person name="Foster-Nyarko E."/>
            <person name="Jarju S."/>
            <person name="Secka A."/>
            <person name="Antonio M."/>
            <person name="Oren A."/>
            <person name="Chaudhuri R.R."/>
            <person name="La Ragione R."/>
            <person name="Hildebrand F."/>
            <person name="Pallen M.J."/>
        </authorList>
    </citation>
    <scope>NUCLEOTIDE SEQUENCE</scope>
    <source>
        <strain evidence="2">ChiSjej5B23-16112</strain>
    </source>
</reference>
<dbReference type="Gene3D" id="3.90.650.10">
    <property type="entry name" value="PurM-like C-terminal domain"/>
    <property type="match status" value="1"/>
</dbReference>
<protein>
    <recommendedName>
        <fullName evidence="1">PurM-like C-terminal domain-containing protein</fullName>
    </recommendedName>
</protein>
<gene>
    <name evidence="2" type="ORF">K8V82_04495</name>
</gene>
<comment type="caution">
    <text evidence="2">The sequence shown here is derived from an EMBL/GenBank/DDBJ whole genome shotgun (WGS) entry which is preliminary data.</text>
</comment>
<dbReference type="InterPro" id="IPR036676">
    <property type="entry name" value="PurM-like_C_sf"/>
</dbReference>
<dbReference type="GO" id="GO:0051604">
    <property type="term" value="P:protein maturation"/>
    <property type="evidence" value="ECO:0007669"/>
    <property type="project" value="TreeGrafter"/>
</dbReference>
<dbReference type="InterPro" id="IPR010918">
    <property type="entry name" value="PurM-like_C_dom"/>
</dbReference>
<dbReference type="Proteomes" id="UP000769156">
    <property type="component" value="Unassembled WGS sequence"/>
</dbReference>
<accession>A0A921LFV0</accession>
<feature type="domain" description="PurM-like C-terminal" evidence="1">
    <location>
        <begin position="165"/>
        <end position="265"/>
    </location>
</feature>
<dbReference type="PANTHER" id="PTHR30303:SF4">
    <property type="entry name" value="HYDROGENASE EXPRESSION_FORMATION PROTEIN HYPE"/>
    <property type="match status" value="1"/>
</dbReference>
<evidence type="ECO:0000313" key="3">
    <source>
        <dbReference type="Proteomes" id="UP000769156"/>
    </source>
</evidence>